<reference evidence="1 2" key="1">
    <citation type="journal article" date="2019" name="Int. J. Syst. Evol. Microbiol.">
        <title>Capsulimonas corticalis gen. nov., sp. nov., an aerobic capsulated bacterium, of a novel bacterial order, Capsulimonadales ord. nov., of the class Armatimonadia of the phylum Armatimonadetes.</title>
        <authorList>
            <person name="Li J."/>
            <person name="Kudo C."/>
            <person name="Tonouchi A."/>
        </authorList>
    </citation>
    <scope>NUCLEOTIDE SEQUENCE [LARGE SCALE GENOMIC DNA]</scope>
    <source>
        <strain evidence="1 2">AX-7</strain>
    </source>
</reference>
<accession>A0A402D2D3</accession>
<evidence type="ECO:0000313" key="2">
    <source>
        <dbReference type="Proteomes" id="UP000287394"/>
    </source>
</evidence>
<dbReference type="KEGG" id="ccot:CCAX7_20390"/>
<dbReference type="EMBL" id="AP025739">
    <property type="protein sequence ID" value="BDI29988.1"/>
    <property type="molecule type" value="Genomic_DNA"/>
</dbReference>
<proteinExistence type="predicted"/>
<protein>
    <submittedName>
        <fullName evidence="1">Uncharacterized protein</fullName>
    </submittedName>
</protein>
<organism evidence="1 2">
    <name type="scientific">Capsulimonas corticalis</name>
    <dbReference type="NCBI Taxonomy" id="2219043"/>
    <lineage>
        <taxon>Bacteria</taxon>
        <taxon>Bacillati</taxon>
        <taxon>Armatimonadota</taxon>
        <taxon>Armatimonadia</taxon>
        <taxon>Capsulimonadales</taxon>
        <taxon>Capsulimonadaceae</taxon>
        <taxon>Capsulimonas</taxon>
    </lineage>
</organism>
<dbReference type="Proteomes" id="UP000287394">
    <property type="component" value="Chromosome"/>
</dbReference>
<sequence>MDMINLDVDLFEVLGRVVKVDIKSLIGQLGVEVVGVPLQIVVCGFDEIINVVSLSDWREDANVLAFRNDAVVGWRHAPGMPGPYNSADDKK</sequence>
<keyword evidence="2" id="KW-1185">Reference proteome</keyword>
<evidence type="ECO:0000313" key="1">
    <source>
        <dbReference type="EMBL" id="BDI29988.1"/>
    </source>
</evidence>
<dbReference type="AlphaFoldDB" id="A0A402D2D3"/>
<gene>
    <name evidence="1" type="ORF">CCAX7_20390</name>
</gene>
<name>A0A402D2D3_9BACT</name>